<dbReference type="EMBL" id="JBGMEL010000003">
    <property type="protein sequence ID" value="MFA0789828.1"/>
    <property type="molecule type" value="Genomic_DNA"/>
</dbReference>
<evidence type="ECO:0000313" key="1">
    <source>
        <dbReference type="EMBL" id="MFA0789828.1"/>
    </source>
</evidence>
<sequence>MTLVNNGIPTARPDRDLVSRKTLAVAGIYGAGGPNAGDNQALRTWVNQMGGAMFSPVAKRRVRRYLMQGAAQGKLLLLFGYSRGGNSAIKLANILGRMGITLSHLVIFDAHSVFDNRTFRLRYDNVRQAHNFFQRNPRTAGKYGWWGANPYWGCPLLSSYIEVQQVDFTGAYFKNGIPVSHLNIVRQSLASL</sequence>
<evidence type="ECO:0000313" key="2">
    <source>
        <dbReference type="Proteomes" id="UP001569414"/>
    </source>
</evidence>
<comment type="caution">
    <text evidence="1">The sequence shown here is derived from an EMBL/GenBank/DDBJ whole genome shotgun (WGS) entry which is preliminary data.</text>
</comment>
<accession>A0ABV4NLB1</accession>
<evidence type="ECO:0008006" key="3">
    <source>
        <dbReference type="Google" id="ProtNLM"/>
    </source>
</evidence>
<dbReference type="Gene3D" id="3.40.50.1820">
    <property type="entry name" value="alpha/beta hydrolase"/>
    <property type="match status" value="1"/>
</dbReference>
<dbReference type="InterPro" id="IPR029058">
    <property type="entry name" value="AB_hydrolase_fold"/>
</dbReference>
<proteinExistence type="predicted"/>
<organism evidence="1 2">
    <name type="scientific">Microbulbifer echini</name>
    <dbReference type="NCBI Taxonomy" id="1529067"/>
    <lineage>
        <taxon>Bacteria</taxon>
        <taxon>Pseudomonadati</taxon>
        <taxon>Pseudomonadota</taxon>
        <taxon>Gammaproteobacteria</taxon>
        <taxon>Cellvibrionales</taxon>
        <taxon>Microbulbiferaceae</taxon>
        <taxon>Microbulbifer</taxon>
    </lineage>
</organism>
<reference evidence="1 2" key="1">
    <citation type="submission" date="2024-08" db="EMBL/GenBank/DDBJ databases">
        <authorList>
            <person name="Ishaq N."/>
        </authorList>
    </citation>
    <scope>NUCLEOTIDE SEQUENCE [LARGE SCALE GENOMIC DNA]</scope>
    <source>
        <strain evidence="1 2">JCM 30400</strain>
    </source>
</reference>
<keyword evidence="2" id="KW-1185">Reference proteome</keyword>
<dbReference type="RefSeq" id="WP_371842771.1">
    <property type="nucleotide sequence ID" value="NZ_JBGMEL010000003.1"/>
</dbReference>
<gene>
    <name evidence="1" type="ORF">ACCI51_04670</name>
</gene>
<name>A0ABV4NLB1_9GAMM</name>
<dbReference type="SUPFAM" id="SSF53474">
    <property type="entry name" value="alpha/beta-Hydrolases"/>
    <property type="match status" value="1"/>
</dbReference>
<protein>
    <recommendedName>
        <fullName evidence="3">DUF2235 domain-containing protein</fullName>
    </recommendedName>
</protein>
<dbReference type="Proteomes" id="UP001569414">
    <property type="component" value="Unassembled WGS sequence"/>
</dbReference>